<gene>
    <name evidence="2" type="primary">ymdB_15</name>
    <name evidence="2" type="ORF">SDC9_49046</name>
</gene>
<dbReference type="PANTHER" id="PTHR11106:SF27">
    <property type="entry name" value="MACRO DOMAIN-CONTAINING PROTEIN"/>
    <property type="match status" value="1"/>
</dbReference>
<dbReference type="EC" id="3.5.1.-" evidence="2"/>
<evidence type="ECO:0000313" key="2">
    <source>
        <dbReference type="EMBL" id="MPM02791.1"/>
    </source>
</evidence>
<dbReference type="InterPro" id="IPR043472">
    <property type="entry name" value="Macro_dom-like"/>
</dbReference>
<name>A0A644WH51_9ZZZZ</name>
<dbReference type="PANTHER" id="PTHR11106">
    <property type="entry name" value="GANGLIOSIDE INDUCED DIFFERENTIATION ASSOCIATED PROTEIN 2-RELATED"/>
    <property type="match status" value="1"/>
</dbReference>
<keyword evidence="2" id="KW-0378">Hydrolase</keyword>
<organism evidence="2">
    <name type="scientific">bioreactor metagenome</name>
    <dbReference type="NCBI Taxonomy" id="1076179"/>
    <lineage>
        <taxon>unclassified sequences</taxon>
        <taxon>metagenomes</taxon>
        <taxon>ecological metagenomes</taxon>
    </lineage>
</organism>
<feature type="domain" description="Macro" evidence="1">
    <location>
        <begin position="1"/>
        <end position="168"/>
    </location>
</feature>
<accession>A0A644WH51</accession>
<sequence length="342" mass="37965">MPFTIVRQDITKMRVDAIVNAANTALQMGGGVCGAIFKAAGVDEMQAACDRLAPIQTGEAVITPGFGLPSKYVIHTAGPVYHDGRHGEEAKLRACYLNSLKRAVENKCGSIAFPLISSGIYGYPKEEALRVATVAIQEFLIEHEIDVSLVVFDKTAFNISEELLGRVASYIDEHYVDEHRDKLRERKLLDVEVDALNISEPRIIFEESAAPSGGIDDWVHDLDEPFSATLLRLIDVKGKTDVDVYKRANLDRKLFSKIRTGKGYTPSKRTTVALAVALELSLDETDDLLERAGYALSHSQKFDVIVEYFIVSGKYDIFEINEVLFKYDQPLLGGQDAEYWLG</sequence>
<comment type="caution">
    <text evidence="2">The sequence shown here is derived from an EMBL/GenBank/DDBJ whole genome shotgun (WGS) entry which is preliminary data.</text>
</comment>
<proteinExistence type="predicted"/>
<dbReference type="GO" id="GO:0016787">
    <property type="term" value="F:hydrolase activity"/>
    <property type="evidence" value="ECO:0007669"/>
    <property type="project" value="UniProtKB-KW"/>
</dbReference>
<dbReference type="Gene3D" id="3.40.220.10">
    <property type="entry name" value="Leucine Aminopeptidase, subunit E, domain 1"/>
    <property type="match status" value="1"/>
</dbReference>
<evidence type="ECO:0000259" key="1">
    <source>
        <dbReference type="PROSITE" id="PS51154"/>
    </source>
</evidence>
<reference evidence="2" key="1">
    <citation type="submission" date="2019-08" db="EMBL/GenBank/DDBJ databases">
        <authorList>
            <person name="Kucharzyk K."/>
            <person name="Murdoch R.W."/>
            <person name="Higgins S."/>
            <person name="Loffler F."/>
        </authorList>
    </citation>
    <scope>NUCLEOTIDE SEQUENCE</scope>
</reference>
<dbReference type="SUPFAM" id="SSF52949">
    <property type="entry name" value="Macro domain-like"/>
    <property type="match status" value="1"/>
</dbReference>
<dbReference type="Pfam" id="PF01661">
    <property type="entry name" value="Macro"/>
    <property type="match status" value="1"/>
</dbReference>
<protein>
    <submittedName>
        <fullName evidence="2">O-acetyl-ADP-ribose deacetylase</fullName>
        <ecNumber evidence="2">3.5.1.-</ecNumber>
    </submittedName>
</protein>
<dbReference type="SMART" id="SM00506">
    <property type="entry name" value="A1pp"/>
    <property type="match status" value="1"/>
</dbReference>
<dbReference type="EMBL" id="VSSQ01000897">
    <property type="protein sequence ID" value="MPM02791.1"/>
    <property type="molecule type" value="Genomic_DNA"/>
</dbReference>
<dbReference type="PROSITE" id="PS51154">
    <property type="entry name" value="MACRO"/>
    <property type="match status" value="1"/>
</dbReference>
<dbReference type="InterPro" id="IPR002589">
    <property type="entry name" value="Macro_dom"/>
</dbReference>
<dbReference type="AlphaFoldDB" id="A0A644WH51"/>
<dbReference type="CDD" id="cd02908">
    <property type="entry name" value="Macro_OAADPr_deacetylase"/>
    <property type="match status" value="1"/>
</dbReference>